<dbReference type="InterPro" id="IPR057699">
    <property type="entry name" value="DUF7939"/>
</dbReference>
<gene>
    <name evidence="4" type="ORF">CWE11_09135</name>
</gene>
<dbReference type="RefSeq" id="WP_126777309.1">
    <property type="nucleotide sequence ID" value="NZ_PIPM01000009.1"/>
</dbReference>
<evidence type="ECO:0000256" key="1">
    <source>
        <dbReference type="SAM" id="MobiDB-lite"/>
    </source>
</evidence>
<keyword evidence="2" id="KW-1133">Transmembrane helix</keyword>
<dbReference type="InterPro" id="IPR025738">
    <property type="entry name" value="BatD"/>
</dbReference>
<dbReference type="Pfam" id="PF13584">
    <property type="entry name" value="BatD"/>
    <property type="match status" value="3"/>
</dbReference>
<feature type="region of interest" description="Disordered" evidence="1">
    <location>
        <begin position="406"/>
        <end position="432"/>
    </location>
</feature>
<name>A0A432WDM8_9GAMM</name>
<organism evidence="4 5">
    <name type="scientific">Aliidiomarina sanyensis</name>
    <dbReference type="NCBI Taxonomy" id="1249555"/>
    <lineage>
        <taxon>Bacteria</taxon>
        <taxon>Pseudomonadati</taxon>
        <taxon>Pseudomonadota</taxon>
        <taxon>Gammaproteobacteria</taxon>
        <taxon>Alteromonadales</taxon>
        <taxon>Idiomarinaceae</taxon>
        <taxon>Aliidiomarina</taxon>
    </lineage>
</organism>
<protein>
    <recommendedName>
        <fullName evidence="3">DUF7939 domain-containing protein</fullName>
    </recommendedName>
</protein>
<feature type="domain" description="DUF7939" evidence="3">
    <location>
        <begin position="485"/>
        <end position="567"/>
    </location>
</feature>
<accession>A0A432WDM8</accession>
<dbReference type="OrthoDB" id="5293418at2"/>
<dbReference type="AlphaFoldDB" id="A0A432WDM8"/>
<dbReference type="Proteomes" id="UP000288405">
    <property type="component" value="Unassembled WGS sequence"/>
</dbReference>
<dbReference type="PANTHER" id="PTHR40940:SF1">
    <property type="entry name" value="PROTEIN BATD"/>
    <property type="match status" value="1"/>
</dbReference>
<evidence type="ECO:0000313" key="4">
    <source>
        <dbReference type="EMBL" id="RUO30521.1"/>
    </source>
</evidence>
<dbReference type="EMBL" id="PIPM01000009">
    <property type="protein sequence ID" value="RUO30521.1"/>
    <property type="molecule type" value="Genomic_DNA"/>
</dbReference>
<feature type="transmembrane region" description="Helical" evidence="2">
    <location>
        <begin position="440"/>
        <end position="462"/>
    </location>
</feature>
<proteinExistence type="predicted"/>
<comment type="caution">
    <text evidence="4">The sequence shown here is derived from an EMBL/GenBank/DDBJ whole genome shotgun (WGS) entry which is preliminary data.</text>
</comment>
<dbReference type="Pfam" id="PF25607">
    <property type="entry name" value="DUF7939"/>
    <property type="match status" value="1"/>
</dbReference>
<evidence type="ECO:0000259" key="3">
    <source>
        <dbReference type="Pfam" id="PF25607"/>
    </source>
</evidence>
<keyword evidence="5" id="KW-1185">Reference proteome</keyword>
<sequence length="584" mass="65773">MTSGLTFRSYFKQPRARSIWMYLIASLLFVQFAYADTGGLEIQVTLSANPVLEYETFTLIVSANQRLPNTAFQPEQFLRDFRIRGTSVNSSSRIVNNESQHTTEWRVTLTAPAVGNYQIPSLTVNGVRTQPIDFEVIPRQETDGEQADYFLKTEIESERPYVQQQVRLTVRLFMAAAIESGSLELPELEHFHVEQLGQDRQSQDIVEGRRYQVLTRTYLLTPRRSGTFTIEPVRFEGMARIIPSGSFTTFGRLESVRALGEAITVEVRSRPDAFEGAWLPSEFVMLEEQWDPSESLWTMGEPITRTITLTAAGVRREQLPDLTFDYPAEIRTYPDRGQTDTRMLRGQPVARVTYTTALIPAQAGEFVIPAIRVPWWNVQKDQLEYAELPERTVRVIAPPGGVLPPGSMDVEALESHRPSAPSSAESADEVRPAEHSTSHWQILAAVLFIMWFATLGTLLWFIRANRLNTTQRSKRPQPQTPEGARAALQAIKSACRKNDANACAQALREWHYARTGRPATSLPMIGTAVPSAELTALLERLESSLFNPVDTSWNEGKALWEHLTSLHLTRQQAGEDGVPPLYPE</sequence>
<keyword evidence="2" id="KW-0812">Transmembrane</keyword>
<evidence type="ECO:0000256" key="2">
    <source>
        <dbReference type="SAM" id="Phobius"/>
    </source>
</evidence>
<keyword evidence="2" id="KW-0472">Membrane</keyword>
<dbReference type="PANTHER" id="PTHR40940">
    <property type="entry name" value="PROTEIN BATD-RELATED"/>
    <property type="match status" value="1"/>
</dbReference>
<reference evidence="4 5" key="1">
    <citation type="journal article" date="2011" name="Front. Microbiol.">
        <title>Genomic signatures of strain selection and enhancement in Bacillus atrophaeus var. globigii, a historical biowarfare simulant.</title>
        <authorList>
            <person name="Gibbons H.S."/>
            <person name="Broomall S.M."/>
            <person name="McNew L.A."/>
            <person name="Daligault H."/>
            <person name="Chapman C."/>
            <person name="Bruce D."/>
            <person name="Karavis M."/>
            <person name="Krepps M."/>
            <person name="McGregor P.A."/>
            <person name="Hong C."/>
            <person name="Park K.H."/>
            <person name="Akmal A."/>
            <person name="Feldman A."/>
            <person name="Lin J.S."/>
            <person name="Chang W.E."/>
            <person name="Higgs B.W."/>
            <person name="Demirev P."/>
            <person name="Lindquist J."/>
            <person name="Liem A."/>
            <person name="Fochler E."/>
            <person name="Read T.D."/>
            <person name="Tapia R."/>
            <person name="Johnson S."/>
            <person name="Bishop-Lilly K.A."/>
            <person name="Detter C."/>
            <person name="Han C."/>
            <person name="Sozhamannan S."/>
            <person name="Rosenzweig C.N."/>
            <person name="Skowronski E.W."/>
        </authorList>
    </citation>
    <scope>NUCLEOTIDE SEQUENCE [LARGE SCALE GENOMIC DNA]</scope>
    <source>
        <strain evidence="4 5">GYP-17</strain>
    </source>
</reference>
<evidence type="ECO:0000313" key="5">
    <source>
        <dbReference type="Proteomes" id="UP000288405"/>
    </source>
</evidence>